<evidence type="ECO:0000313" key="3">
    <source>
        <dbReference type="Proteomes" id="UP001396334"/>
    </source>
</evidence>
<feature type="compositionally biased region" description="Polar residues" evidence="1">
    <location>
        <begin position="46"/>
        <end position="60"/>
    </location>
</feature>
<name>A0ABR2Q319_9ROSI</name>
<dbReference type="EMBL" id="JBBPBN010000046">
    <property type="protein sequence ID" value="KAK8995096.1"/>
    <property type="molecule type" value="Genomic_DNA"/>
</dbReference>
<protein>
    <submittedName>
        <fullName evidence="2">Uncharacterized protein</fullName>
    </submittedName>
</protein>
<evidence type="ECO:0000313" key="2">
    <source>
        <dbReference type="EMBL" id="KAK8995096.1"/>
    </source>
</evidence>
<gene>
    <name evidence="2" type="ORF">V6N11_069544</name>
</gene>
<keyword evidence="3" id="KW-1185">Reference proteome</keyword>
<sequence length="147" mass="17007">MSGFFDQFESQYSEMNQLDNYRNKHVRKSGLAATTTTANMVPVGSDNVSPSQSGTESGQQKRLWVKDRSKDWCDKCNNPYFLDEEFKRVFRVSKATFNMVCEELEPTVMKKNMALHNAIPVHQRATYGWNDDGLHEWVLLFLMDDVV</sequence>
<proteinExistence type="predicted"/>
<accession>A0ABR2Q319</accession>
<comment type="caution">
    <text evidence="2">The sequence shown here is derived from an EMBL/GenBank/DDBJ whole genome shotgun (WGS) entry which is preliminary data.</text>
</comment>
<organism evidence="2 3">
    <name type="scientific">Hibiscus sabdariffa</name>
    <name type="common">roselle</name>
    <dbReference type="NCBI Taxonomy" id="183260"/>
    <lineage>
        <taxon>Eukaryota</taxon>
        <taxon>Viridiplantae</taxon>
        <taxon>Streptophyta</taxon>
        <taxon>Embryophyta</taxon>
        <taxon>Tracheophyta</taxon>
        <taxon>Spermatophyta</taxon>
        <taxon>Magnoliopsida</taxon>
        <taxon>eudicotyledons</taxon>
        <taxon>Gunneridae</taxon>
        <taxon>Pentapetalae</taxon>
        <taxon>rosids</taxon>
        <taxon>malvids</taxon>
        <taxon>Malvales</taxon>
        <taxon>Malvaceae</taxon>
        <taxon>Malvoideae</taxon>
        <taxon>Hibiscus</taxon>
    </lineage>
</organism>
<evidence type="ECO:0000256" key="1">
    <source>
        <dbReference type="SAM" id="MobiDB-lite"/>
    </source>
</evidence>
<reference evidence="2 3" key="1">
    <citation type="journal article" date="2024" name="G3 (Bethesda)">
        <title>Genome assembly of Hibiscus sabdariffa L. provides insights into metabolisms of medicinal natural products.</title>
        <authorList>
            <person name="Kim T."/>
        </authorList>
    </citation>
    <scope>NUCLEOTIDE SEQUENCE [LARGE SCALE GENOMIC DNA]</scope>
    <source>
        <strain evidence="2">TK-2024</strain>
        <tissue evidence="2">Old leaves</tissue>
    </source>
</reference>
<feature type="region of interest" description="Disordered" evidence="1">
    <location>
        <begin position="37"/>
        <end position="62"/>
    </location>
</feature>
<dbReference type="Proteomes" id="UP001396334">
    <property type="component" value="Unassembled WGS sequence"/>
</dbReference>